<protein>
    <submittedName>
        <fullName evidence="1">Uncharacterized protein</fullName>
    </submittedName>
</protein>
<accession>A0A0K2TX61</accession>
<name>A0A0K2TX61_LEPSM</name>
<proteinExistence type="predicted"/>
<sequence length="66" mass="7656">VSRECRYLHRTPYNINKSINTLYSPEKSKTSAVPIWLTSNLPPCGLPPALRSTPYTWQFGVSWRKF</sequence>
<dbReference type="EMBL" id="HACA01013059">
    <property type="protein sequence ID" value="CDW30420.1"/>
    <property type="molecule type" value="Transcribed_RNA"/>
</dbReference>
<feature type="non-terminal residue" evidence="1">
    <location>
        <position position="1"/>
    </location>
</feature>
<dbReference type="AlphaFoldDB" id="A0A0K2TX61"/>
<reference evidence="1" key="1">
    <citation type="submission" date="2014-05" db="EMBL/GenBank/DDBJ databases">
        <authorList>
            <person name="Chronopoulou M."/>
        </authorList>
    </citation>
    <scope>NUCLEOTIDE SEQUENCE</scope>
    <source>
        <tissue evidence="1">Whole organism</tissue>
    </source>
</reference>
<organism evidence="1">
    <name type="scientific">Lepeophtheirus salmonis</name>
    <name type="common">Salmon louse</name>
    <name type="synonym">Caligus salmonis</name>
    <dbReference type="NCBI Taxonomy" id="72036"/>
    <lineage>
        <taxon>Eukaryota</taxon>
        <taxon>Metazoa</taxon>
        <taxon>Ecdysozoa</taxon>
        <taxon>Arthropoda</taxon>
        <taxon>Crustacea</taxon>
        <taxon>Multicrustacea</taxon>
        <taxon>Hexanauplia</taxon>
        <taxon>Copepoda</taxon>
        <taxon>Siphonostomatoida</taxon>
        <taxon>Caligidae</taxon>
        <taxon>Lepeophtheirus</taxon>
    </lineage>
</organism>
<evidence type="ECO:0000313" key="1">
    <source>
        <dbReference type="EMBL" id="CDW30420.1"/>
    </source>
</evidence>